<keyword evidence="2" id="KW-1185">Reference proteome</keyword>
<feature type="non-terminal residue" evidence="1">
    <location>
        <position position="1"/>
    </location>
</feature>
<reference evidence="1" key="1">
    <citation type="submission" date="2021-06" db="EMBL/GenBank/DDBJ databases">
        <authorList>
            <person name="Kallberg Y."/>
            <person name="Tangrot J."/>
            <person name="Rosling A."/>
        </authorList>
    </citation>
    <scope>NUCLEOTIDE SEQUENCE</scope>
    <source>
        <strain evidence="1">MA461A</strain>
    </source>
</reference>
<sequence>ADQLTSALSISSQLSSQLQMRLGTRSSSSDVIRKNSLERTNSIIPATEKSNSMLSTMDVEYETNSNQDESIIGPENTLVNSPTEEEVKQIGEATTETTDIASDTDPPIVEEVDDELEELDLPTPKLDLYSLVHGPPQLTQAQVLKEDKIKQRQALYKKTKALPDRRKSEKKRRKKRYDILINKNRNVQCVLSHIDDQKAEAIKKAQEVEIQKKAIEEQSSYDGDY</sequence>
<evidence type="ECO:0000313" key="1">
    <source>
        <dbReference type="EMBL" id="CAG8834056.1"/>
    </source>
</evidence>
<feature type="non-terminal residue" evidence="1">
    <location>
        <position position="225"/>
    </location>
</feature>
<name>A0ACA9SB05_9GLOM</name>
<proteinExistence type="predicted"/>
<dbReference type="EMBL" id="CAJVQC010108103">
    <property type="protein sequence ID" value="CAG8834056.1"/>
    <property type="molecule type" value="Genomic_DNA"/>
</dbReference>
<gene>
    <name evidence="1" type="ORF">RPERSI_LOCUS29059</name>
</gene>
<evidence type="ECO:0000313" key="2">
    <source>
        <dbReference type="Proteomes" id="UP000789920"/>
    </source>
</evidence>
<dbReference type="Proteomes" id="UP000789920">
    <property type="component" value="Unassembled WGS sequence"/>
</dbReference>
<protein>
    <submittedName>
        <fullName evidence="1">16570_t:CDS:1</fullName>
    </submittedName>
</protein>
<comment type="caution">
    <text evidence="1">The sequence shown here is derived from an EMBL/GenBank/DDBJ whole genome shotgun (WGS) entry which is preliminary data.</text>
</comment>
<organism evidence="1 2">
    <name type="scientific">Racocetra persica</name>
    <dbReference type="NCBI Taxonomy" id="160502"/>
    <lineage>
        <taxon>Eukaryota</taxon>
        <taxon>Fungi</taxon>
        <taxon>Fungi incertae sedis</taxon>
        <taxon>Mucoromycota</taxon>
        <taxon>Glomeromycotina</taxon>
        <taxon>Glomeromycetes</taxon>
        <taxon>Diversisporales</taxon>
        <taxon>Gigasporaceae</taxon>
        <taxon>Racocetra</taxon>
    </lineage>
</organism>
<accession>A0ACA9SB05</accession>